<proteinExistence type="predicted"/>
<sequence length="51" mass="5943">MRNYQKKSAKISKITVVRDAIFAQKRHDQNVFFQFDDVRATDAGSTHSEKK</sequence>
<keyword evidence="1" id="KW-1185">Reference proteome</keyword>
<dbReference type="AlphaFoldDB" id="A0A915HMT8"/>
<dbReference type="WBParaSite" id="nRc.2.0.1.t02999-RA">
    <property type="protein sequence ID" value="nRc.2.0.1.t02999-RA"/>
    <property type="gene ID" value="nRc.2.0.1.g02999"/>
</dbReference>
<evidence type="ECO:0000313" key="1">
    <source>
        <dbReference type="Proteomes" id="UP000887565"/>
    </source>
</evidence>
<accession>A0A915HMT8</accession>
<evidence type="ECO:0000313" key="2">
    <source>
        <dbReference type="WBParaSite" id="nRc.2.0.1.t02999-RA"/>
    </source>
</evidence>
<protein>
    <submittedName>
        <fullName evidence="2">Uncharacterized protein</fullName>
    </submittedName>
</protein>
<name>A0A915HMT8_ROMCU</name>
<dbReference type="Proteomes" id="UP000887565">
    <property type="component" value="Unplaced"/>
</dbReference>
<reference evidence="2" key="1">
    <citation type="submission" date="2022-11" db="UniProtKB">
        <authorList>
            <consortium name="WormBaseParasite"/>
        </authorList>
    </citation>
    <scope>IDENTIFICATION</scope>
</reference>
<organism evidence="1 2">
    <name type="scientific">Romanomermis culicivorax</name>
    <name type="common">Nematode worm</name>
    <dbReference type="NCBI Taxonomy" id="13658"/>
    <lineage>
        <taxon>Eukaryota</taxon>
        <taxon>Metazoa</taxon>
        <taxon>Ecdysozoa</taxon>
        <taxon>Nematoda</taxon>
        <taxon>Enoplea</taxon>
        <taxon>Dorylaimia</taxon>
        <taxon>Mermithida</taxon>
        <taxon>Mermithoidea</taxon>
        <taxon>Mermithidae</taxon>
        <taxon>Romanomermis</taxon>
    </lineage>
</organism>